<feature type="region of interest" description="Disordered" evidence="1">
    <location>
        <begin position="384"/>
        <end position="403"/>
    </location>
</feature>
<organism evidence="4 5">
    <name type="scientific">Lithospermum erythrorhizon</name>
    <name type="common">Purple gromwell</name>
    <name type="synonym">Lithospermum officinale var. erythrorhizon</name>
    <dbReference type="NCBI Taxonomy" id="34254"/>
    <lineage>
        <taxon>Eukaryota</taxon>
        <taxon>Viridiplantae</taxon>
        <taxon>Streptophyta</taxon>
        <taxon>Embryophyta</taxon>
        <taxon>Tracheophyta</taxon>
        <taxon>Spermatophyta</taxon>
        <taxon>Magnoliopsida</taxon>
        <taxon>eudicotyledons</taxon>
        <taxon>Gunneridae</taxon>
        <taxon>Pentapetalae</taxon>
        <taxon>asterids</taxon>
        <taxon>lamiids</taxon>
        <taxon>Boraginales</taxon>
        <taxon>Boraginaceae</taxon>
        <taxon>Boraginoideae</taxon>
        <taxon>Lithospermeae</taxon>
        <taxon>Lithospermum</taxon>
    </lineage>
</organism>
<dbReference type="EMBL" id="BAABME010020457">
    <property type="protein sequence ID" value="GAA0160468.1"/>
    <property type="molecule type" value="Genomic_DNA"/>
</dbReference>
<dbReference type="Pfam" id="PF23041">
    <property type="entry name" value="DUF7036"/>
    <property type="match status" value="2"/>
</dbReference>
<feature type="region of interest" description="Disordered" evidence="1">
    <location>
        <begin position="1"/>
        <end position="26"/>
    </location>
</feature>
<dbReference type="PANTHER" id="PTHR33826:SF2">
    <property type="entry name" value="HYDROXYPROLINE-RICH GLYCOPROTEIN FAMILY PROTEIN"/>
    <property type="match status" value="1"/>
</dbReference>
<keyword evidence="2" id="KW-0472">Membrane</keyword>
<name>A0AAV3QB56_LITER</name>
<feature type="domain" description="DUF7036" evidence="3">
    <location>
        <begin position="232"/>
        <end position="323"/>
    </location>
</feature>
<evidence type="ECO:0000313" key="4">
    <source>
        <dbReference type="EMBL" id="GAA0160468.1"/>
    </source>
</evidence>
<evidence type="ECO:0000313" key="5">
    <source>
        <dbReference type="Proteomes" id="UP001454036"/>
    </source>
</evidence>
<keyword evidence="2" id="KW-1133">Transmembrane helix</keyword>
<dbReference type="PANTHER" id="PTHR33826">
    <property type="entry name" value="F20B24.21"/>
    <property type="match status" value="1"/>
</dbReference>
<feature type="region of interest" description="Disordered" evidence="1">
    <location>
        <begin position="447"/>
        <end position="495"/>
    </location>
</feature>
<feature type="transmembrane region" description="Helical" evidence="2">
    <location>
        <begin position="46"/>
        <end position="70"/>
    </location>
</feature>
<feature type="region of interest" description="Disordered" evidence="1">
    <location>
        <begin position="331"/>
        <end position="377"/>
    </location>
</feature>
<gene>
    <name evidence="4" type="ORF">LIER_39049</name>
</gene>
<proteinExistence type="predicted"/>
<evidence type="ECO:0000259" key="3">
    <source>
        <dbReference type="Pfam" id="PF23041"/>
    </source>
</evidence>
<feature type="compositionally biased region" description="Polar residues" evidence="1">
    <location>
        <begin position="364"/>
        <end position="376"/>
    </location>
</feature>
<accession>A0AAV3QB56</accession>
<evidence type="ECO:0000256" key="2">
    <source>
        <dbReference type="SAM" id="Phobius"/>
    </source>
</evidence>
<sequence length="516" mass="56166">MGKLAENEQRVVSRSSRDDAESTTLDNASGCCCCSCLKLNNLGGLFSWRCVFVLLLGAAVFVSAIFWLPFFHNGDGKDSDLYNEFAGHDIVASFMLEKPLPFLENYILHLEDDIFDEMSFSGTKVVILSLELEPSAGPNITKELEPSAGPNITKVLFAVDSDVKGARISSAVQSLVEQSFDSLVTRVTPLSLTPSLFGKPFAFDVLKFKGGMTVIPTSQSAYLIQRVQINFNFTLNFSINQILDNINELRMQLNSGLRLASYENLYITLTNLKGSTITPPTIVQARVVLAFGIDPSVSREKQLANRIKDPHTKNLGLNNTVFGRVKQVRLSSLHTSDGPSPAPTPLAHHHHHHHHSIHTPALSPSPQTEKGGSTSRKVLPLSAPMRAPVPAPAPASWRSHVAKPPGCHYKPRYPRKNNDHSHIPSAAPPVYAPYVAPSSQLNIQPPSSMVHRAPVSSPIPHVSLSHTPPPLKSKSPSESPDVTPSVSPSPSSFSASIRPSIMWSALLVLLLTKLHL</sequence>
<keyword evidence="2" id="KW-0812">Transmembrane</keyword>
<feature type="domain" description="DUF7036" evidence="3">
    <location>
        <begin position="93"/>
        <end position="198"/>
    </location>
</feature>
<reference evidence="4 5" key="1">
    <citation type="submission" date="2024-01" db="EMBL/GenBank/DDBJ databases">
        <title>The complete chloroplast genome sequence of Lithospermum erythrorhizon: insights into the phylogenetic relationship among Boraginaceae species and the maternal lineages of purple gromwells.</title>
        <authorList>
            <person name="Okada T."/>
            <person name="Watanabe K."/>
        </authorList>
    </citation>
    <scope>NUCLEOTIDE SEQUENCE [LARGE SCALE GENOMIC DNA]</scope>
</reference>
<feature type="compositionally biased region" description="Basic and acidic residues" evidence="1">
    <location>
        <begin position="1"/>
        <end position="20"/>
    </location>
</feature>
<dbReference type="InterPro" id="IPR055464">
    <property type="entry name" value="DUF7036"/>
</dbReference>
<dbReference type="AlphaFoldDB" id="A0AAV3QB56"/>
<protein>
    <recommendedName>
        <fullName evidence="3">DUF7036 domain-containing protein</fullName>
    </recommendedName>
</protein>
<feature type="compositionally biased region" description="Low complexity" evidence="1">
    <location>
        <begin position="472"/>
        <end position="495"/>
    </location>
</feature>
<comment type="caution">
    <text evidence="4">The sequence shown here is derived from an EMBL/GenBank/DDBJ whole genome shotgun (WGS) entry which is preliminary data.</text>
</comment>
<evidence type="ECO:0000256" key="1">
    <source>
        <dbReference type="SAM" id="MobiDB-lite"/>
    </source>
</evidence>
<dbReference type="Proteomes" id="UP001454036">
    <property type="component" value="Unassembled WGS sequence"/>
</dbReference>
<feature type="compositionally biased region" description="Basic residues" evidence="1">
    <location>
        <begin position="347"/>
        <end position="357"/>
    </location>
</feature>
<keyword evidence="5" id="KW-1185">Reference proteome</keyword>